<dbReference type="SUPFAM" id="SSF53335">
    <property type="entry name" value="S-adenosyl-L-methionine-dependent methyltransferases"/>
    <property type="match status" value="1"/>
</dbReference>
<dbReference type="Pfam" id="PF10294">
    <property type="entry name" value="Methyltransf_16"/>
    <property type="match status" value="1"/>
</dbReference>
<dbReference type="Proteomes" id="UP000261380">
    <property type="component" value="Unplaced"/>
</dbReference>
<sequence length="272" mass="30012">MDQMTFKHDTVLSDVHMHRPNTHHLMTRLNSAGQPVFKSRFRILAESRADGDSGTDAANGEKHKSPRRDGGTSPEQDEEGGNQGNVETCLDEDGDLDVWRGALLLADFILSEKDTFSGATVLELGAGTGLTSIVMATTAKTVYCTDVGEDLLRLCHRNVFLNQHMTKPAGGEVKVKHLNWLQHSLCTDADLEFSWTEEEVADLYDNAAFIIATDVCYDDDLTDGLFRTLKTVYHCLICAIALLMNVNSFYYVAHCPGCHSVVGKTSRLGQKK</sequence>
<evidence type="ECO:0000256" key="2">
    <source>
        <dbReference type="ARBA" id="ARBA00022691"/>
    </source>
</evidence>
<feature type="region of interest" description="Disordered" evidence="3">
    <location>
        <begin position="48"/>
        <end position="88"/>
    </location>
</feature>
<dbReference type="InterPro" id="IPR038899">
    <property type="entry name" value="METTL22"/>
</dbReference>
<evidence type="ECO:0000256" key="3">
    <source>
        <dbReference type="SAM" id="MobiDB-lite"/>
    </source>
</evidence>
<dbReference type="Gene3D" id="3.40.50.150">
    <property type="entry name" value="Vaccinia Virus protein VP39"/>
    <property type="match status" value="1"/>
</dbReference>
<proteinExistence type="predicted"/>
<evidence type="ECO:0000313" key="5">
    <source>
        <dbReference type="Proteomes" id="UP000261380"/>
    </source>
</evidence>
<dbReference type="GO" id="GO:0032259">
    <property type="term" value="P:methylation"/>
    <property type="evidence" value="ECO:0007669"/>
    <property type="project" value="UniProtKB-KW"/>
</dbReference>
<keyword evidence="1" id="KW-0489">Methyltransferase</keyword>
<dbReference type="PANTHER" id="PTHR23108">
    <property type="entry name" value="METHYLTRANSFERASE-RELATED"/>
    <property type="match status" value="1"/>
</dbReference>
<dbReference type="AlphaFoldDB" id="A0A3B5LY93"/>
<protein>
    <submittedName>
        <fullName evidence="4">Uncharacterized protein</fullName>
    </submittedName>
</protein>
<dbReference type="GO" id="GO:0005634">
    <property type="term" value="C:nucleus"/>
    <property type="evidence" value="ECO:0007669"/>
    <property type="project" value="TreeGrafter"/>
</dbReference>
<dbReference type="STRING" id="32473.ENSXCOP00000016873"/>
<feature type="compositionally biased region" description="Basic and acidic residues" evidence="3">
    <location>
        <begin position="59"/>
        <end position="70"/>
    </location>
</feature>
<evidence type="ECO:0000313" key="4">
    <source>
        <dbReference type="Ensembl" id="ENSXCOP00000016873.1"/>
    </source>
</evidence>
<reference evidence="4" key="1">
    <citation type="submission" date="2025-08" db="UniProtKB">
        <authorList>
            <consortium name="Ensembl"/>
        </authorList>
    </citation>
    <scope>IDENTIFICATION</scope>
</reference>
<keyword evidence="5" id="KW-1185">Reference proteome</keyword>
<keyword evidence="2" id="KW-0949">S-adenosyl-L-methionine</keyword>
<reference evidence="4" key="2">
    <citation type="submission" date="2025-09" db="UniProtKB">
        <authorList>
            <consortium name="Ensembl"/>
        </authorList>
    </citation>
    <scope>IDENTIFICATION</scope>
</reference>
<organism evidence="4 5">
    <name type="scientific">Xiphophorus couchianus</name>
    <name type="common">Monterrey platyfish</name>
    <dbReference type="NCBI Taxonomy" id="32473"/>
    <lineage>
        <taxon>Eukaryota</taxon>
        <taxon>Metazoa</taxon>
        <taxon>Chordata</taxon>
        <taxon>Craniata</taxon>
        <taxon>Vertebrata</taxon>
        <taxon>Euteleostomi</taxon>
        <taxon>Actinopterygii</taxon>
        <taxon>Neopterygii</taxon>
        <taxon>Teleostei</taxon>
        <taxon>Neoteleostei</taxon>
        <taxon>Acanthomorphata</taxon>
        <taxon>Ovalentaria</taxon>
        <taxon>Atherinomorphae</taxon>
        <taxon>Cyprinodontiformes</taxon>
        <taxon>Poeciliidae</taxon>
        <taxon>Poeciliinae</taxon>
        <taxon>Xiphophorus</taxon>
    </lineage>
</organism>
<dbReference type="CDD" id="cd02440">
    <property type="entry name" value="AdoMet_MTases"/>
    <property type="match status" value="1"/>
</dbReference>
<keyword evidence="1" id="KW-0808">Transferase</keyword>
<accession>A0A3B5LY93</accession>
<dbReference type="PANTHER" id="PTHR23108:SF0">
    <property type="entry name" value="METHYLTRANSFERASE-LIKE PROTEIN 22"/>
    <property type="match status" value="1"/>
</dbReference>
<name>A0A3B5LY93_9TELE</name>
<dbReference type="GO" id="GO:0008276">
    <property type="term" value="F:protein methyltransferase activity"/>
    <property type="evidence" value="ECO:0007669"/>
    <property type="project" value="InterPro"/>
</dbReference>
<dbReference type="InterPro" id="IPR019410">
    <property type="entry name" value="Methyltransf_16"/>
</dbReference>
<dbReference type="InterPro" id="IPR029063">
    <property type="entry name" value="SAM-dependent_MTases_sf"/>
</dbReference>
<dbReference type="GeneTree" id="ENSGT00510000048539"/>
<evidence type="ECO:0000256" key="1">
    <source>
        <dbReference type="ARBA" id="ARBA00022603"/>
    </source>
</evidence>
<dbReference type="Ensembl" id="ENSXCOT00000017090.1">
    <property type="protein sequence ID" value="ENSXCOP00000016873.1"/>
    <property type="gene ID" value="ENSXCOG00000012726.1"/>
</dbReference>